<name>A0A8S5UJP6_9CAUD</name>
<accession>A0A8S5UJP6</accession>
<sequence>MLSSLSFLTYRDQSCLGTLNKLLETMRPTDLVKPILYSRISEPVIGSWILCM</sequence>
<reference evidence="1" key="1">
    <citation type="journal article" date="2021" name="Proc. Natl. Acad. Sci. U.S.A.">
        <title>A Catalog of Tens of Thousands of Viruses from Human Metagenomes Reveals Hidden Associations with Chronic Diseases.</title>
        <authorList>
            <person name="Tisza M.J."/>
            <person name="Buck C.B."/>
        </authorList>
    </citation>
    <scope>NUCLEOTIDE SEQUENCE</scope>
    <source>
        <strain evidence="1">Ctvph17</strain>
    </source>
</reference>
<organism evidence="1">
    <name type="scientific">Siphoviridae sp. ctvph17</name>
    <dbReference type="NCBI Taxonomy" id="2825724"/>
    <lineage>
        <taxon>Viruses</taxon>
        <taxon>Duplodnaviria</taxon>
        <taxon>Heunggongvirae</taxon>
        <taxon>Uroviricota</taxon>
        <taxon>Caudoviricetes</taxon>
    </lineage>
</organism>
<protein>
    <submittedName>
        <fullName evidence="1">Uncharacterized protein</fullName>
    </submittedName>
</protein>
<proteinExistence type="predicted"/>
<dbReference type="EMBL" id="BK016095">
    <property type="protein sequence ID" value="DAF94695.1"/>
    <property type="molecule type" value="Genomic_DNA"/>
</dbReference>
<evidence type="ECO:0000313" key="1">
    <source>
        <dbReference type="EMBL" id="DAF94695.1"/>
    </source>
</evidence>